<evidence type="ECO:0000259" key="2">
    <source>
        <dbReference type="Pfam" id="PF15526"/>
    </source>
</evidence>
<evidence type="ECO:0000313" key="3">
    <source>
        <dbReference type="EMBL" id="CUU25926.1"/>
    </source>
</evidence>
<feature type="compositionally biased region" description="Polar residues" evidence="1">
    <location>
        <begin position="94"/>
        <end position="114"/>
    </location>
</feature>
<dbReference type="PATRIC" id="fig|1619313.3.peg.3831"/>
<reference evidence="4" key="1">
    <citation type="submission" date="2015-11" db="EMBL/GenBank/DDBJ databases">
        <authorList>
            <person name="Blom J."/>
        </authorList>
    </citation>
    <scope>NUCLEOTIDE SEQUENCE [LARGE SCALE GENOMIC DNA]</scope>
    <source>
        <plasmid evidence="4">pEM01</plasmid>
    </source>
</reference>
<dbReference type="Pfam" id="PF15526">
    <property type="entry name" value="Ntox21"/>
    <property type="match status" value="1"/>
</dbReference>
<protein>
    <submittedName>
        <fullName evidence="3">Hemolysin</fullName>
    </submittedName>
</protein>
<dbReference type="InterPro" id="IPR028190">
    <property type="entry name" value="Ntox21"/>
</dbReference>
<accession>A0A0U5LB01</accession>
<dbReference type="InterPro" id="IPR038181">
    <property type="entry name" value="Ntox21_sf"/>
</dbReference>
<dbReference type="KEGG" id="ege:EM595_p0226"/>
<keyword evidence="4" id="KW-1185">Reference proteome</keyword>
<dbReference type="Gene3D" id="3.10.380.20">
    <property type="entry name" value="Novel toxin 21 (CdiA), C-terminal domain"/>
    <property type="match status" value="1"/>
</dbReference>
<dbReference type="RefSeq" id="WP_067436141.1">
    <property type="nucleotide sequence ID" value="NZ_LN907828.1"/>
</dbReference>
<name>A0A0U5LB01_9GAMM</name>
<dbReference type="Proteomes" id="UP000059419">
    <property type="component" value="Plasmid pEM01"/>
</dbReference>
<dbReference type="AlphaFoldDB" id="A0A0U5LB01"/>
<feature type="compositionally biased region" description="Basic and acidic residues" evidence="1">
    <location>
        <begin position="40"/>
        <end position="53"/>
    </location>
</feature>
<evidence type="ECO:0000313" key="4">
    <source>
        <dbReference type="Proteomes" id="UP000059419"/>
    </source>
</evidence>
<gene>
    <name evidence="3" type="ORF">EM595_p0226</name>
</gene>
<proteinExistence type="predicted"/>
<dbReference type="EMBL" id="LN907828">
    <property type="protein sequence ID" value="CUU25926.1"/>
    <property type="molecule type" value="Genomic_DNA"/>
</dbReference>
<feature type="region of interest" description="Disordered" evidence="1">
    <location>
        <begin position="1"/>
        <end position="132"/>
    </location>
</feature>
<dbReference type="OrthoDB" id="6539718at2"/>
<sequence length="217" mass="23214">MSPGDKVVQNANNKIASELDKTLKGSGTEADTPPITDGRAIVEAHDEAAKSRDTNVAQNQQHQDGAGNRTETVPVNDDLTGGKLVNPVQDENKGTSLITPDQSGEQGSSNTGSTDGMPDTGGNTTVTPIPEQNKDDLAYLALKGKEAQEAAGHLGFDRRIPAPKAPFNSHGQPVFFDGKAYITPDVDSHNVTNGWKMFDRRGKRMGTYDSDLNRIKD</sequence>
<evidence type="ECO:0000256" key="1">
    <source>
        <dbReference type="SAM" id="MobiDB-lite"/>
    </source>
</evidence>
<feature type="compositionally biased region" description="Polar residues" evidence="1">
    <location>
        <begin position="54"/>
        <end position="73"/>
    </location>
</feature>
<organism evidence="3 4">
    <name type="scientific">Duffyella gerundensis</name>
    <dbReference type="NCBI Taxonomy" id="1619313"/>
    <lineage>
        <taxon>Bacteria</taxon>
        <taxon>Pseudomonadati</taxon>
        <taxon>Pseudomonadota</taxon>
        <taxon>Gammaproteobacteria</taxon>
        <taxon>Enterobacterales</taxon>
        <taxon>Erwiniaceae</taxon>
        <taxon>Duffyella</taxon>
    </lineage>
</organism>
<feature type="domain" description="Novel toxin 21" evidence="2">
    <location>
        <begin position="168"/>
        <end position="217"/>
    </location>
</feature>
<dbReference type="CDD" id="cd20685">
    <property type="entry name" value="CdiA-CT_Ecl_RNase-like"/>
    <property type="match status" value="1"/>
</dbReference>
<geneLocation type="plasmid" evidence="4">
    <name>pEM01</name>
</geneLocation>